<feature type="compositionally biased region" description="Basic and acidic residues" evidence="1">
    <location>
        <begin position="344"/>
        <end position="354"/>
    </location>
</feature>
<reference evidence="2" key="1">
    <citation type="submission" date="2021-01" db="EMBL/GenBank/DDBJ databases">
        <authorList>
            <person name="Corre E."/>
            <person name="Pelletier E."/>
            <person name="Niang G."/>
            <person name="Scheremetjew M."/>
            <person name="Finn R."/>
            <person name="Kale V."/>
            <person name="Holt S."/>
            <person name="Cochrane G."/>
            <person name="Meng A."/>
            <person name="Brown T."/>
            <person name="Cohen L."/>
        </authorList>
    </citation>
    <scope>NUCLEOTIDE SEQUENCE</scope>
    <source>
        <strain evidence="2">RCC2336</strain>
    </source>
</reference>
<feature type="region of interest" description="Disordered" evidence="1">
    <location>
        <begin position="1"/>
        <end position="81"/>
    </location>
</feature>
<feature type="region of interest" description="Disordered" evidence="1">
    <location>
        <begin position="344"/>
        <end position="369"/>
    </location>
</feature>
<feature type="region of interest" description="Disordered" evidence="1">
    <location>
        <begin position="388"/>
        <end position="415"/>
    </location>
</feature>
<evidence type="ECO:0000256" key="1">
    <source>
        <dbReference type="SAM" id="MobiDB-lite"/>
    </source>
</evidence>
<proteinExistence type="predicted"/>
<dbReference type="EMBL" id="HBHV01002530">
    <property type="protein sequence ID" value="CAE0011220.1"/>
    <property type="molecule type" value="Transcribed_RNA"/>
</dbReference>
<feature type="compositionally biased region" description="Polar residues" evidence="1">
    <location>
        <begin position="404"/>
        <end position="415"/>
    </location>
</feature>
<dbReference type="AlphaFoldDB" id="A0A7S3DZK5"/>
<feature type="region of interest" description="Disordered" evidence="1">
    <location>
        <begin position="231"/>
        <end position="257"/>
    </location>
</feature>
<evidence type="ECO:0000313" key="2">
    <source>
        <dbReference type="EMBL" id="CAE0011220.1"/>
    </source>
</evidence>
<name>A0A7S3DZK5_9CHLO</name>
<feature type="region of interest" description="Disordered" evidence="1">
    <location>
        <begin position="624"/>
        <end position="694"/>
    </location>
</feature>
<feature type="compositionally biased region" description="Basic and acidic residues" evidence="1">
    <location>
        <begin position="388"/>
        <end position="397"/>
    </location>
</feature>
<organism evidence="2">
    <name type="scientific">Pycnococcus provasolii</name>
    <dbReference type="NCBI Taxonomy" id="41880"/>
    <lineage>
        <taxon>Eukaryota</taxon>
        <taxon>Viridiplantae</taxon>
        <taxon>Chlorophyta</taxon>
        <taxon>Pseudoscourfieldiophyceae</taxon>
        <taxon>Pseudoscourfieldiales</taxon>
        <taxon>Pycnococcaceae</taxon>
        <taxon>Pycnococcus</taxon>
    </lineage>
</organism>
<feature type="compositionally biased region" description="Low complexity" evidence="1">
    <location>
        <begin position="55"/>
        <end position="66"/>
    </location>
</feature>
<sequence length="694" mass="76012">MASSFDFGGGGFSLRPPPPSAYRGEPHPDNNSNKQQLSHVSSHSGGVVGGGGGASSSSSLLQQQQHKNSSGAPVAASPFGGGGGGGGMDSYLRTLDAIATSCAHTHQLAKTRRKEADKMLKGMDQGTLTMANNANVPRNSNDAAERMNRRAEVNSLKVVEDRLNTIQKHLDALRNSCTHAPTHETFHERATAMKAIEAERGMLVDHVHAYARLPRADYNLVRMVEAFATSAEEQQQHHLGGGGGHHHQQQQQQQKIHHRIASPPAPEMMMEPPPTEIVKGRARQAIRQLRVARKYSQEMRQQRNSWDTASYEMEKYADAEVALMTSIMSPKMRDSEIKADALRRSGESYDELQHRTRQPLPTRRTSWDASLSPFASTKDKILAIRERRAYPHADAPDGARSGRVSRSNTSDSQNSFLRSAEHLKWKGDGNSGSGSDADSIRDSRTVYTSTDDYPVASTKIDTFTESAKKLFQPRVEDANEVSNPSPFRQWIIRDKASDLSRPWDNSKSTDAVARRASLRDLSGKCDAADCVPKHPGRFSLLSRFLSGTRRTVVNCALLPFKAVSAVAHVGAMAITHPVRAVVSAVSSPQMQQLAAPIAVLTYASMKRDDIAVCAAAVGRALKSQMGGGSVKHNNHHHSHRHHRHRHYQTTKNMAPPALCLPEPPSPPPYRRRADGLQQPLAKRPPAPLVYEAMG</sequence>
<protein>
    <submittedName>
        <fullName evidence="2">Uncharacterized protein</fullName>
    </submittedName>
</protein>
<gene>
    <name evidence="2" type="ORF">PPRO1316_LOCUS1818</name>
</gene>
<feature type="compositionally biased region" description="Low complexity" evidence="1">
    <location>
        <begin position="35"/>
        <end position="45"/>
    </location>
</feature>
<feature type="compositionally biased region" description="Basic residues" evidence="1">
    <location>
        <begin position="632"/>
        <end position="648"/>
    </location>
</feature>
<accession>A0A7S3DZK5</accession>